<evidence type="ECO:0000259" key="9">
    <source>
        <dbReference type="PROSITE" id="PS01124"/>
    </source>
</evidence>
<evidence type="ECO:0000256" key="4">
    <source>
        <dbReference type="ARBA" id="ARBA00023012"/>
    </source>
</evidence>
<evidence type="ECO:0000259" key="10">
    <source>
        <dbReference type="PROSITE" id="PS50110"/>
    </source>
</evidence>
<dbReference type="AlphaFoldDB" id="A0A841TE48"/>
<dbReference type="InterPro" id="IPR011006">
    <property type="entry name" value="CheY-like_superfamily"/>
</dbReference>
<gene>
    <name evidence="11" type="ORF">H4Q31_14585</name>
</gene>
<evidence type="ECO:0000313" key="12">
    <source>
        <dbReference type="Proteomes" id="UP000574133"/>
    </source>
</evidence>
<dbReference type="Gene3D" id="1.10.10.60">
    <property type="entry name" value="Homeodomain-like"/>
    <property type="match status" value="2"/>
</dbReference>
<dbReference type="GO" id="GO:0000160">
    <property type="term" value="P:phosphorelay signal transduction system"/>
    <property type="evidence" value="ECO:0007669"/>
    <property type="project" value="UniProtKB-KW"/>
</dbReference>
<keyword evidence="12" id="KW-1185">Reference proteome</keyword>
<feature type="domain" description="HTH araC/xylS-type" evidence="9">
    <location>
        <begin position="165"/>
        <end position="263"/>
    </location>
</feature>
<dbReference type="GO" id="GO:0003700">
    <property type="term" value="F:DNA-binding transcription factor activity"/>
    <property type="evidence" value="ECO:0007669"/>
    <property type="project" value="InterPro"/>
</dbReference>
<dbReference type="InterPro" id="IPR051552">
    <property type="entry name" value="HptR"/>
</dbReference>
<dbReference type="GO" id="GO:0005737">
    <property type="term" value="C:cytoplasm"/>
    <property type="evidence" value="ECO:0007669"/>
    <property type="project" value="UniProtKB-SubCell"/>
</dbReference>
<evidence type="ECO:0000256" key="5">
    <source>
        <dbReference type="ARBA" id="ARBA00023015"/>
    </source>
</evidence>
<dbReference type="InterPro" id="IPR001789">
    <property type="entry name" value="Sig_transdc_resp-reg_receiver"/>
</dbReference>
<dbReference type="SMART" id="SM00448">
    <property type="entry name" value="REC"/>
    <property type="match status" value="1"/>
</dbReference>
<accession>A0A841TE48</accession>
<dbReference type="InterPro" id="IPR020449">
    <property type="entry name" value="Tscrpt_reg_AraC-type_HTH"/>
</dbReference>
<reference evidence="11 12" key="1">
    <citation type="submission" date="2020-08" db="EMBL/GenBank/DDBJ databases">
        <title>Cohnella phylogeny.</title>
        <authorList>
            <person name="Dunlap C."/>
        </authorList>
    </citation>
    <scope>NUCLEOTIDE SEQUENCE [LARGE SCALE GENOMIC DNA]</scope>
    <source>
        <strain evidence="11 12">DSM 103658</strain>
    </source>
</reference>
<keyword evidence="2" id="KW-0963">Cytoplasm</keyword>
<dbReference type="CDD" id="cd17536">
    <property type="entry name" value="REC_YesN-like"/>
    <property type="match status" value="1"/>
</dbReference>
<comment type="caution">
    <text evidence="11">The sequence shown here is derived from an EMBL/GenBank/DDBJ whole genome shotgun (WGS) entry which is preliminary data.</text>
</comment>
<dbReference type="EMBL" id="JACJVN010000056">
    <property type="protein sequence ID" value="MBB6678516.1"/>
    <property type="molecule type" value="Genomic_DNA"/>
</dbReference>
<keyword evidence="7" id="KW-0804">Transcription</keyword>
<evidence type="ECO:0000256" key="8">
    <source>
        <dbReference type="PROSITE-ProRule" id="PRU00169"/>
    </source>
</evidence>
<dbReference type="SUPFAM" id="SSF52172">
    <property type="entry name" value="CheY-like"/>
    <property type="match status" value="1"/>
</dbReference>
<evidence type="ECO:0000256" key="2">
    <source>
        <dbReference type="ARBA" id="ARBA00022490"/>
    </source>
</evidence>
<protein>
    <submittedName>
        <fullName evidence="11">Response regulator</fullName>
    </submittedName>
</protein>
<dbReference type="Proteomes" id="UP000574133">
    <property type="component" value="Unassembled WGS sequence"/>
</dbReference>
<evidence type="ECO:0000313" key="11">
    <source>
        <dbReference type="EMBL" id="MBB6678516.1"/>
    </source>
</evidence>
<dbReference type="PROSITE" id="PS01124">
    <property type="entry name" value="HTH_ARAC_FAMILY_2"/>
    <property type="match status" value="1"/>
</dbReference>
<dbReference type="InterPro" id="IPR018062">
    <property type="entry name" value="HTH_AraC-typ_CS"/>
</dbReference>
<keyword evidence="6" id="KW-0238">DNA-binding</keyword>
<dbReference type="InterPro" id="IPR009057">
    <property type="entry name" value="Homeodomain-like_sf"/>
</dbReference>
<dbReference type="Pfam" id="PF00072">
    <property type="entry name" value="Response_reg"/>
    <property type="match status" value="1"/>
</dbReference>
<feature type="modified residue" description="4-aspartylphosphate" evidence="8">
    <location>
        <position position="55"/>
    </location>
</feature>
<dbReference type="SMART" id="SM00342">
    <property type="entry name" value="HTH_ARAC"/>
    <property type="match status" value="1"/>
</dbReference>
<evidence type="ECO:0000256" key="1">
    <source>
        <dbReference type="ARBA" id="ARBA00004496"/>
    </source>
</evidence>
<dbReference type="RefSeq" id="WP_185179779.1">
    <property type="nucleotide sequence ID" value="NZ_CBCSEP010000010.1"/>
</dbReference>
<dbReference type="PROSITE" id="PS00041">
    <property type="entry name" value="HTH_ARAC_FAMILY_1"/>
    <property type="match status" value="1"/>
</dbReference>
<keyword evidence="3 8" id="KW-0597">Phosphoprotein</keyword>
<keyword evidence="5" id="KW-0805">Transcription regulation</keyword>
<dbReference type="PANTHER" id="PTHR42713:SF3">
    <property type="entry name" value="TRANSCRIPTIONAL REGULATORY PROTEIN HPTR"/>
    <property type="match status" value="1"/>
</dbReference>
<dbReference type="Pfam" id="PF12833">
    <property type="entry name" value="HTH_18"/>
    <property type="match status" value="1"/>
</dbReference>
<dbReference type="SUPFAM" id="SSF46689">
    <property type="entry name" value="Homeodomain-like"/>
    <property type="match status" value="2"/>
</dbReference>
<dbReference type="PANTHER" id="PTHR42713">
    <property type="entry name" value="HISTIDINE KINASE-RELATED"/>
    <property type="match status" value="1"/>
</dbReference>
<name>A0A841TE48_9BACL</name>
<dbReference type="InterPro" id="IPR018060">
    <property type="entry name" value="HTH_AraC"/>
</dbReference>
<comment type="subcellular location">
    <subcellularLocation>
        <location evidence="1">Cytoplasm</location>
    </subcellularLocation>
</comment>
<dbReference type="PROSITE" id="PS50110">
    <property type="entry name" value="RESPONSE_REGULATORY"/>
    <property type="match status" value="1"/>
</dbReference>
<evidence type="ECO:0000256" key="7">
    <source>
        <dbReference type="ARBA" id="ARBA00023163"/>
    </source>
</evidence>
<evidence type="ECO:0000256" key="6">
    <source>
        <dbReference type="ARBA" id="ARBA00023125"/>
    </source>
</evidence>
<feature type="domain" description="Response regulatory" evidence="10">
    <location>
        <begin position="3"/>
        <end position="120"/>
    </location>
</feature>
<organism evidence="11 12">
    <name type="scientific">Cohnella lubricantis</name>
    <dbReference type="NCBI Taxonomy" id="2163172"/>
    <lineage>
        <taxon>Bacteria</taxon>
        <taxon>Bacillati</taxon>
        <taxon>Bacillota</taxon>
        <taxon>Bacilli</taxon>
        <taxon>Bacillales</taxon>
        <taxon>Paenibacillaceae</taxon>
        <taxon>Cohnella</taxon>
    </lineage>
</organism>
<keyword evidence="4" id="KW-0902">Two-component regulatory system</keyword>
<sequence length="275" mass="31517">MYRVLIVDDEPEIRLGLRLKIDAEQLSLELAGEAGNGIEALKLLEEKSFDIVLTDMSMPAMDGVRFMEACRSRYPEARLIVITGYEDFQYARAALRHQAIDYLLKPVARDELAAALRRAASELDARKAMLDTRTLTQQELVQLYAGQAARQRNNEPEDGELSLIEAVRRYIDDNYMSDLNLTEIAERFNYNPSYFSEMFKNKVGRTFIQYLTDARMAQAVRLLEGTQLNLWDIAELTGFSNASYFSSKFKKRFGMTPSDYRQKASGKFDNEVPKK</sequence>
<evidence type="ECO:0000256" key="3">
    <source>
        <dbReference type="ARBA" id="ARBA00022553"/>
    </source>
</evidence>
<dbReference type="Gene3D" id="3.40.50.2300">
    <property type="match status" value="1"/>
</dbReference>
<proteinExistence type="predicted"/>
<dbReference type="PRINTS" id="PR00032">
    <property type="entry name" value="HTHARAC"/>
</dbReference>
<dbReference type="GO" id="GO:0043565">
    <property type="term" value="F:sequence-specific DNA binding"/>
    <property type="evidence" value="ECO:0007669"/>
    <property type="project" value="InterPro"/>
</dbReference>